<dbReference type="OrthoDB" id="3239511at2759"/>
<name>A0A9P7FA47_9AGAM</name>
<sequence length="748" mass="85225">MASNPTVVQPHAASVQMPSEFKTEYHPRSARATLYQMFDEFGITQEMQHAPVDEEPWRPFRSRGDFEFSEIALDAALNKSQINALLELISRIAQGQAQITLKNETDLSRAWDNAAAELTPFSKHEVPVIYKRKEQEYEVHTRPVWDWALDLLDNPLLAPHFVWDACRVYKHNGTDFERFFNEPWTGDRWWDIQSSLPPDVENAVPFCFILYADKSKLSSHGTVKGYPVVVRCANLPVDIRNGEGFGGGRVVGWLPIVPDDAAEEGKLGYTTLKRVVWHESFFKLLEHVAQHSKTGYSHKGYNGIPRWLFPVILILSADYEEQCMMSLIRGRGGKCPCPVCLVPLAELHDLSKSYPIRTVEEAQEALRIYGCSKAEGEQILKALGLRPVANVFWLILRSSPHDALSLDRLHSLHAGLWKHLLEELKKILDLSKQTLYPALNILMHRASPVGHQRFAWIGLDLHTERTLAAIDAELLVFDAELKVYTRPNEKLHGPLKGHLSPSNEWKGYRDASKFTRYICVILRLIHIIHNCIDRYFALGDGGLDEDIDVPVAFNGHVKLGSPVPPLDILGVESRGQTDRAFQSFRRKFSEFINNALPTYGHQLTSWLHPGDFKIHEHRYLKVTMSRLWTGGKIPTTFGATPKFHGRPRFDHALIQLTAEETAFVQLIFMFRCHISNLGPFEFALVQPYTARVGPRRTDSTFKLTRVKAVPRSSSILSRAVLVPDSEHQDEYFVVDHIDGDMFLRMKHI</sequence>
<evidence type="ECO:0000313" key="2">
    <source>
        <dbReference type="Proteomes" id="UP000823399"/>
    </source>
</evidence>
<dbReference type="Proteomes" id="UP000823399">
    <property type="component" value="Unassembled WGS sequence"/>
</dbReference>
<proteinExistence type="predicted"/>
<evidence type="ECO:0000313" key="1">
    <source>
        <dbReference type="EMBL" id="KAG2109749.1"/>
    </source>
</evidence>
<protein>
    <submittedName>
        <fullName evidence="1">Uncharacterized protein</fullName>
    </submittedName>
</protein>
<organism evidence="1 2">
    <name type="scientific">Suillus discolor</name>
    <dbReference type="NCBI Taxonomy" id="1912936"/>
    <lineage>
        <taxon>Eukaryota</taxon>
        <taxon>Fungi</taxon>
        <taxon>Dikarya</taxon>
        <taxon>Basidiomycota</taxon>
        <taxon>Agaricomycotina</taxon>
        <taxon>Agaricomycetes</taxon>
        <taxon>Agaricomycetidae</taxon>
        <taxon>Boletales</taxon>
        <taxon>Suillineae</taxon>
        <taxon>Suillaceae</taxon>
        <taxon>Suillus</taxon>
    </lineage>
</organism>
<dbReference type="InterPro" id="IPR041078">
    <property type="entry name" value="Plavaka"/>
</dbReference>
<gene>
    <name evidence="1" type="ORF">F5147DRAFT_745525</name>
</gene>
<dbReference type="AlphaFoldDB" id="A0A9P7FA47"/>
<reference evidence="1" key="1">
    <citation type="journal article" date="2020" name="New Phytol.">
        <title>Comparative genomics reveals dynamic genome evolution in host specialist ectomycorrhizal fungi.</title>
        <authorList>
            <person name="Lofgren L.A."/>
            <person name="Nguyen N.H."/>
            <person name="Vilgalys R."/>
            <person name="Ruytinx J."/>
            <person name="Liao H.L."/>
            <person name="Branco S."/>
            <person name="Kuo A."/>
            <person name="LaButti K."/>
            <person name="Lipzen A."/>
            <person name="Andreopoulos W."/>
            <person name="Pangilinan J."/>
            <person name="Riley R."/>
            <person name="Hundley H."/>
            <person name="Na H."/>
            <person name="Barry K."/>
            <person name="Grigoriev I.V."/>
            <person name="Stajich J.E."/>
            <person name="Kennedy P.G."/>
        </authorList>
    </citation>
    <scope>NUCLEOTIDE SEQUENCE</scope>
    <source>
        <strain evidence="1">FC423</strain>
    </source>
</reference>
<dbReference type="Pfam" id="PF18759">
    <property type="entry name" value="Plavaka"/>
    <property type="match status" value="1"/>
</dbReference>
<dbReference type="RefSeq" id="XP_041293694.1">
    <property type="nucleotide sequence ID" value="XM_041439759.1"/>
</dbReference>
<dbReference type="GeneID" id="64702018"/>
<comment type="caution">
    <text evidence="1">The sequence shown here is derived from an EMBL/GenBank/DDBJ whole genome shotgun (WGS) entry which is preliminary data.</text>
</comment>
<accession>A0A9P7FA47</accession>
<keyword evidence="2" id="KW-1185">Reference proteome</keyword>
<dbReference type="EMBL" id="JABBWM010000023">
    <property type="protein sequence ID" value="KAG2109749.1"/>
    <property type="molecule type" value="Genomic_DNA"/>
</dbReference>